<dbReference type="EMBL" id="JAWDGP010005120">
    <property type="protein sequence ID" value="KAK3759493.1"/>
    <property type="molecule type" value="Genomic_DNA"/>
</dbReference>
<accession>A0AAE1D7R3</accession>
<reference evidence="2" key="1">
    <citation type="journal article" date="2023" name="G3 (Bethesda)">
        <title>A reference genome for the long-term kleptoplast-retaining sea slug Elysia crispata morphotype clarki.</title>
        <authorList>
            <person name="Eastman K.E."/>
            <person name="Pendleton A.L."/>
            <person name="Shaikh M.A."/>
            <person name="Suttiyut T."/>
            <person name="Ogas R."/>
            <person name="Tomko P."/>
            <person name="Gavelis G."/>
            <person name="Widhalm J.R."/>
            <person name="Wisecaver J.H."/>
        </authorList>
    </citation>
    <scope>NUCLEOTIDE SEQUENCE</scope>
    <source>
        <strain evidence="2">ECLA1</strain>
    </source>
</reference>
<dbReference type="AlphaFoldDB" id="A0AAE1D7R3"/>
<organism evidence="2 3">
    <name type="scientific">Elysia crispata</name>
    <name type="common">lettuce slug</name>
    <dbReference type="NCBI Taxonomy" id="231223"/>
    <lineage>
        <taxon>Eukaryota</taxon>
        <taxon>Metazoa</taxon>
        <taxon>Spiralia</taxon>
        <taxon>Lophotrochozoa</taxon>
        <taxon>Mollusca</taxon>
        <taxon>Gastropoda</taxon>
        <taxon>Heterobranchia</taxon>
        <taxon>Euthyneura</taxon>
        <taxon>Panpulmonata</taxon>
        <taxon>Sacoglossa</taxon>
        <taxon>Placobranchoidea</taxon>
        <taxon>Plakobranchidae</taxon>
        <taxon>Elysia</taxon>
    </lineage>
</organism>
<keyword evidence="3" id="KW-1185">Reference proteome</keyword>
<dbReference type="Proteomes" id="UP001283361">
    <property type="component" value="Unassembled WGS sequence"/>
</dbReference>
<evidence type="ECO:0000313" key="3">
    <source>
        <dbReference type="Proteomes" id="UP001283361"/>
    </source>
</evidence>
<comment type="caution">
    <text evidence="2">The sequence shown here is derived from an EMBL/GenBank/DDBJ whole genome shotgun (WGS) entry which is preliminary data.</text>
</comment>
<evidence type="ECO:0000313" key="2">
    <source>
        <dbReference type="EMBL" id="KAK3759493.1"/>
    </source>
</evidence>
<evidence type="ECO:0008006" key="4">
    <source>
        <dbReference type="Google" id="ProtNLM"/>
    </source>
</evidence>
<feature type="signal peptide" evidence="1">
    <location>
        <begin position="1"/>
        <end position="19"/>
    </location>
</feature>
<proteinExistence type="predicted"/>
<feature type="chain" id="PRO_5042102721" description="Secreted protein" evidence="1">
    <location>
        <begin position="20"/>
        <end position="137"/>
    </location>
</feature>
<evidence type="ECO:0000256" key="1">
    <source>
        <dbReference type="SAM" id="SignalP"/>
    </source>
</evidence>
<keyword evidence="1" id="KW-0732">Signal</keyword>
<name>A0AAE1D7R3_9GAST</name>
<gene>
    <name evidence="2" type="ORF">RRG08_062640</name>
</gene>
<protein>
    <recommendedName>
        <fullName evidence="4">Secreted protein</fullName>
    </recommendedName>
</protein>
<sequence length="137" mass="14980">MIVEAWAVSLIFATARLLGVRLPAGPFISCCPQSEPVARLAAHLCERGDNWWMKSSNSSLIVAVSCVACVKFNRLLTAALSLSLVDHHWSPPQAGGPESGARSLRAVRELSPLGDAFILPWTRQKLNIPMFDDFFFG</sequence>